<sequence>MYINLRRIIMLPKTVQNDESHLVPDSAAPPSLTSKNCTKDSKVPCSKFKSLANRARELARWEKTKLLPASESSVYENLDEQSTMLKWPSNTTKKPQLRKKSCSTPVTKLLLSENEHIILSGQLVNDDFINVAQDLIKRRYPTVDGFQDVILSHILSYNIMKGDFVQLVHNGYSYWVVVSTLGCEFGNLDIFDSRTPRLTYALESLIAATLNSKADIIVR</sequence>
<dbReference type="EnsemblMetazoa" id="Aqu2.1.38010_001">
    <property type="protein sequence ID" value="Aqu2.1.38010_001"/>
    <property type="gene ID" value="Aqu2.1.38010"/>
</dbReference>
<organism evidence="1">
    <name type="scientific">Amphimedon queenslandica</name>
    <name type="common">Sponge</name>
    <dbReference type="NCBI Taxonomy" id="400682"/>
    <lineage>
        <taxon>Eukaryota</taxon>
        <taxon>Metazoa</taxon>
        <taxon>Porifera</taxon>
        <taxon>Demospongiae</taxon>
        <taxon>Heteroscleromorpha</taxon>
        <taxon>Haplosclerida</taxon>
        <taxon>Niphatidae</taxon>
        <taxon>Amphimedon</taxon>
    </lineage>
</organism>
<evidence type="ECO:0000313" key="1">
    <source>
        <dbReference type="EnsemblMetazoa" id="Aqu2.1.38010_001"/>
    </source>
</evidence>
<dbReference type="PANTHER" id="PTHR34718">
    <property type="entry name" value="PHD-TYPE DOMAIN-CONTAINING PROTEIN"/>
    <property type="match status" value="1"/>
</dbReference>
<dbReference type="InParanoid" id="A0A1X7VCI6"/>
<protein>
    <submittedName>
        <fullName evidence="1">Uncharacterized protein</fullName>
    </submittedName>
</protein>
<name>A0A1X7VCI6_AMPQE</name>
<dbReference type="PANTHER" id="PTHR34718:SF2">
    <property type="entry name" value="PHD-TYPE DOMAIN-CONTAINING PROTEIN"/>
    <property type="match status" value="1"/>
</dbReference>
<dbReference type="STRING" id="400682.A0A1X7VCI6"/>
<accession>A0A1X7VCI6</accession>
<proteinExistence type="predicted"/>
<dbReference type="AlphaFoldDB" id="A0A1X7VCI6"/>
<reference evidence="1" key="1">
    <citation type="submission" date="2017-05" db="UniProtKB">
        <authorList>
            <consortium name="EnsemblMetazoa"/>
        </authorList>
    </citation>
    <scope>IDENTIFICATION</scope>
</reference>